<reference evidence="1 2" key="1">
    <citation type="journal article" date="2014" name="Agronomy (Basel)">
        <title>A Draft Genome Sequence for Ensete ventricosum, the Drought-Tolerant Tree Against Hunger.</title>
        <authorList>
            <person name="Harrison J."/>
            <person name="Moore K.A."/>
            <person name="Paszkiewicz K."/>
            <person name="Jones T."/>
            <person name="Grant M."/>
            <person name="Ambacheew D."/>
            <person name="Muzemil S."/>
            <person name="Studholme D.J."/>
        </authorList>
    </citation>
    <scope>NUCLEOTIDE SEQUENCE [LARGE SCALE GENOMIC DNA]</scope>
</reference>
<protein>
    <submittedName>
        <fullName evidence="1">Uncharacterized protein</fullName>
    </submittedName>
</protein>
<evidence type="ECO:0000313" key="1">
    <source>
        <dbReference type="EMBL" id="RRT38177.1"/>
    </source>
</evidence>
<feature type="non-terminal residue" evidence="1">
    <location>
        <position position="1"/>
    </location>
</feature>
<name>A0A426XFC2_ENSVE</name>
<accession>A0A426XFC2</accession>
<dbReference type="AlphaFoldDB" id="A0A426XFC2"/>
<dbReference type="Proteomes" id="UP000287651">
    <property type="component" value="Unassembled WGS sequence"/>
</dbReference>
<proteinExistence type="predicted"/>
<gene>
    <name evidence="1" type="ORF">B296_00035570</name>
</gene>
<sequence>LQPDDWPRYSLGIAPSSDDAMGSHQKFARRFVEGIGKLAGNAKGDRWEDDRRIYRKIIGGCRSMWELDLN</sequence>
<organism evidence="1 2">
    <name type="scientific">Ensete ventricosum</name>
    <name type="common">Abyssinian banana</name>
    <name type="synonym">Musa ensete</name>
    <dbReference type="NCBI Taxonomy" id="4639"/>
    <lineage>
        <taxon>Eukaryota</taxon>
        <taxon>Viridiplantae</taxon>
        <taxon>Streptophyta</taxon>
        <taxon>Embryophyta</taxon>
        <taxon>Tracheophyta</taxon>
        <taxon>Spermatophyta</taxon>
        <taxon>Magnoliopsida</taxon>
        <taxon>Liliopsida</taxon>
        <taxon>Zingiberales</taxon>
        <taxon>Musaceae</taxon>
        <taxon>Ensete</taxon>
    </lineage>
</organism>
<evidence type="ECO:0000313" key="2">
    <source>
        <dbReference type="Proteomes" id="UP000287651"/>
    </source>
</evidence>
<dbReference type="EMBL" id="AMZH03021472">
    <property type="protein sequence ID" value="RRT38177.1"/>
    <property type="molecule type" value="Genomic_DNA"/>
</dbReference>
<comment type="caution">
    <text evidence="1">The sequence shown here is derived from an EMBL/GenBank/DDBJ whole genome shotgun (WGS) entry which is preliminary data.</text>
</comment>